<protein>
    <submittedName>
        <fullName evidence="4">Flavin reductase family protein</fullName>
    </submittedName>
</protein>
<sequence length="196" mass="20580">MSAARSLIDSRVKQPIEAKEFRRVCGLFATGVTVITAGTEGQAEGTTVNSFTSVSLEPSLVLFCLHRESRMHAVIGRHGTFAVNVLAGSQQELARSFARRRPEGFDGVPHHFAPDGPPVLTEALAYLACSTVAVHPGGDHDIVVGEVLELAAPGSPREPLIFYDGTLGPLDAPDGRFARTGPKAPAAGRTGAGRDA</sequence>
<dbReference type="Pfam" id="PF01613">
    <property type="entry name" value="Flavin_Reduct"/>
    <property type="match status" value="1"/>
</dbReference>
<evidence type="ECO:0000256" key="2">
    <source>
        <dbReference type="SAM" id="MobiDB-lite"/>
    </source>
</evidence>
<dbReference type="SMART" id="SM00903">
    <property type="entry name" value="Flavin_Reduct"/>
    <property type="match status" value="1"/>
</dbReference>
<dbReference type="InterPro" id="IPR050268">
    <property type="entry name" value="NADH-dep_flavin_reductase"/>
</dbReference>
<evidence type="ECO:0000313" key="4">
    <source>
        <dbReference type="EMBL" id="GAA4779460.1"/>
    </source>
</evidence>
<dbReference type="PANTHER" id="PTHR30466">
    <property type="entry name" value="FLAVIN REDUCTASE"/>
    <property type="match status" value="1"/>
</dbReference>
<evidence type="ECO:0000259" key="3">
    <source>
        <dbReference type="SMART" id="SM00903"/>
    </source>
</evidence>
<evidence type="ECO:0000313" key="5">
    <source>
        <dbReference type="Proteomes" id="UP001501147"/>
    </source>
</evidence>
<dbReference type="Gene3D" id="2.30.110.10">
    <property type="entry name" value="Electron Transport, Fmn-binding Protein, Chain A"/>
    <property type="match status" value="1"/>
</dbReference>
<name>A0ABP9AG63_9ACTN</name>
<reference evidence="5" key="1">
    <citation type="journal article" date="2019" name="Int. J. Syst. Evol. Microbiol.">
        <title>The Global Catalogue of Microorganisms (GCM) 10K type strain sequencing project: providing services to taxonomists for standard genome sequencing and annotation.</title>
        <authorList>
            <consortium name="The Broad Institute Genomics Platform"/>
            <consortium name="The Broad Institute Genome Sequencing Center for Infectious Disease"/>
            <person name="Wu L."/>
            <person name="Ma J."/>
        </authorList>
    </citation>
    <scope>NUCLEOTIDE SEQUENCE [LARGE SCALE GENOMIC DNA]</scope>
    <source>
        <strain evidence="5">JCM 18324</strain>
    </source>
</reference>
<accession>A0ABP9AG63</accession>
<organism evidence="4 5">
    <name type="scientific">Streptomyces sanyensis</name>
    <dbReference type="NCBI Taxonomy" id="568869"/>
    <lineage>
        <taxon>Bacteria</taxon>
        <taxon>Bacillati</taxon>
        <taxon>Actinomycetota</taxon>
        <taxon>Actinomycetes</taxon>
        <taxon>Kitasatosporales</taxon>
        <taxon>Streptomycetaceae</taxon>
        <taxon>Streptomyces</taxon>
    </lineage>
</organism>
<comment type="caution">
    <text evidence="4">The sequence shown here is derived from an EMBL/GenBank/DDBJ whole genome shotgun (WGS) entry which is preliminary data.</text>
</comment>
<evidence type="ECO:0000256" key="1">
    <source>
        <dbReference type="ARBA" id="ARBA00023002"/>
    </source>
</evidence>
<dbReference type="SUPFAM" id="SSF50475">
    <property type="entry name" value="FMN-binding split barrel"/>
    <property type="match status" value="1"/>
</dbReference>
<gene>
    <name evidence="4" type="ORF">GCM10023329_30810</name>
</gene>
<keyword evidence="5" id="KW-1185">Reference proteome</keyword>
<feature type="domain" description="Flavin reductase like" evidence="3">
    <location>
        <begin position="25"/>
        <end position="169"/>
    </location>
</feature>
<dbReference type="InterPro" id="IPR012349">
    <property type="entry name" value="Split_barrel_FMN-bd"/>
</dbReference>
<dbReference type="Proteomes" id="UP001501147">
    <property type="component" value="Unassembled WGS sequence"/>
</dbReference>
<dbReference type="PANTHER" id="PTHR30466:SF1">
    <property type="entry name" value="FMN REDUCTASE (NADH) RUTF"/>
    <property type="match status" value="1"/>
</dbReference>
<proteinExistence type="predicted"/>
<dbReference type="EMBL" id="BAABJV010000006">
    <property type="protein sequence ID" value="GAA4779460.1"/>
    <property type="molecule type" value="Genomic_DNA"/>
</dbReference>
<feature type="region of interest" description="Disordered" evidence="2">
    <location>
        <begin position="174"/>
        <end position="196"/>
    </location>
</feature>
<dbReference type="InterPro" id="IPR002563">
    <property type="entry name" value="Flavin_Rdtase-like_dom"/>
</dbReference>
<dbReference type="RefSeq" id="WP_345614004.1">
    <property type="nucleotide sequence ID" value="NZ_BAABJV010000006.1"/>
</dbReference>
<keyword evidence="1" id="KW-0560">Oxidoreductase</keyword>